<evidence type="ECO:0000313" key="2">
    <source>
        <dbReference type="EMBL" id="JAD78163.1"/>
    </source>
</evidence>
<reference evidence="2" key="2">
    <citation type="journal article" date="2015" name="Data Brief">
        <title>Shoot transcriptome of the giant reed, Arundo donax.</title>
        <authorList>
            <person name="Barrero R.A."/>
            <person name="Guerrero F.D."/>
            <person name="Moolhuijzen P."/>
            <person name="Goolsby J.A."/>
            <person name="Tidwell J."/>
            <person name="Bellgard S.E."/>
            <person name="Bellgard M.I."/>
        </authorList>
    </citation>
    <scope>NUCLEOTIDE SEQUENCE</scope>
    <source>
        <tissue evidence="2">Shoot tissue taken approximately 20 cm above the soil surface</tissue>
    </source>
</reference>
<dbReference type="EMBL" id="GBRH01219732">
    <property type="protein sequence ID" value="JAD78163.1"/>
    <property type="molecule type" value="Transcribed_RNA"/>
</dbReference>
<proteinExistence type="predicted"/>
<feature type="region of interest" description="Disordered" evidence="1">
    <location>
        <begin position="99"/>
        <end position="121"/>
    </location>
</feature>
<organism evidence="2">
    <name type="scientific">Arundo donax</name>
    <name type="common">Giant reed</name>
    <name type="synonym">Donax arundinaceus</name>
    <dbReference type="NCBI Taxonomy" id="35708"/>
    <lineage>
        <taxon>Eukaryota</taxon>
        <taxon>Viridiplantae</taxon>
        <taxon>Streptophyta</taxon>
        <taxon>Embryophyta</taxon>
        <taxon>Tracheophyta</taxon>
        <taxon>Spermatophyta</taxon>
        <taxon>Magnoliopsida</taxon>
        <taxon>Liliopsida</taxon>
        <taxon>Poales</taxon>
        <taxon>Poaceae</taxon>
        <taxon>PACMAD clade</taxon>
        <taxon>Arundinoideae</taxon>
        <taxon>Arundineae</taxon>
        <taxon>Arundo</taxon>
    </lineage>
</organism>
<sequence>MNYLHQTHSIHQENHHMSAHDLHLSYSYQSFDLVQSENQLEVQEYQTVELSFLSMYRCFPYVHQSLTLLFLNFQLKHHQYMMMCSGKEDTSQLVASLHMRNKTKESDPLGAAPPQEQIADL</sequence>
<reference evidence="2" key="1">
    <citation type="submission" date="2014-09" db="EMBL/GenBank/DDBJ databases">
        <authorList>
            <person name="Magalhaes I.L.F."/>
            <person name="Oliveira U."/>
            <person name="Santos F.R."/>
            <person name="Vidigal T.H.D.A."/>
            <person name="Brescovit A.D."/>
            <person name="Santos A.J."/>
        </authorList>
    </citation>
    <scope>NUCLEOTIDE SEQUENCE</scope>
    <source>
        <tissue evidence="2">Shoot tissue taken approximately 20 cm above the soil surface</tissue>
    </source>
</reference>
<accession>A0A0A9CUR8</accession>
<protein>
    <submittedName>
        <fullName evidence="2">Uncharacterized protein</fullName>
    </submittedName>
</protein>
<dbReference type="AlphaFoldDB" id="A0A0A9CUR8"/>
<name>A0A0A9CUR8_ARUDO</name>
<evidence type="ECO:0000256" key="1">
    <source>
        <dbReference type="SAM" id="MobiDB-lite"/>
    </source>
</evidence>